<evidence type="ECO:0000313" key="2">
    <source>
        <dbReference type="Proteomes" id="UP001385951"/>
    </source>
</evidence>
<sequence length="92" mass="10515">MDPPHPYLLHRLLTNSAQFNHLDDEVSHISAETLKVFDEVELKKMCDDMNSYAKSHGDPTMNVPFMRSHTPAEFKITGLLCLGLFGNLWPRC</sequence>
<gene>
    <name evidence="1" type="ORF">QCA50_011049</name>
</gene>
<comment type="caution">
    <text evidence="1">The sequence shown here is derived from an EMBL/GenBank/DDBJ whole genome shotgun (WGS) entry which is preliminary data.</text>
</comment>
<protein>
    <submittedName>
        <fullName evidence="1">Uncharacterized protein</fullName>
    </submittedName>
</protein>
<evidence type="ECO:0000313" key="1">
    <source>
        <dbReference type="EMBL" id="KAK7685705.1"/>
    </source>
</evidence>
<reference evidence="1 2" key="1">
    <citation type="submission" date="2022-09" db="EMBL/GenBank/DDBJ databases">
        <authorList>
            <person name="Palmer J.M."/>
        </authorList>
    </citation>
    <scope>NUCLEOTIDE SEQUENCE [LARGE SCALE GENOMIC DNA]</scope>
    <source>
        <strain evidence="1 2">DSM 7382</strain>
    </source>
</reference>
<dbReference type="Proteomes" id="UP001385951">
    <property type="component" value="Unassembled WGS sequence"/>
</dbReference>
<proteinExistence type="predicted"/>
<organism evidence="1 2">
    <name type="scientific">Cerrena zonata</name>
    <dbReference type="NCBI Taxonomy" id="2478898"/>
    <lineage>
        <taxon>Eukaryota</taxon>
        <taxon>Fungi</taxon>
        <taxon>Dikarya</taxon>
        <taxon>Basidiomycota</taxon>
        <taxon>Agaricomycotina</taxon>
        <taxon>Agaricomycetes</taxon>
        <taxon>Polyporales</taxon>
        <taxon>Cerrenaceae</taxon>
        <taxon>Cerrena</taxon>
    </lineage>
</organism>
<keyword evidence="2" id="KW-1185">Reference proteome</keyword>
<dbReference type="EMBL" id="JASBNA010000019">
    <property type="protein sequence ID" value="KAK7685705.1"/>
    <property type="molecule type" value="Genomic_DNA"/>
</dbReference>
<accession>A0AAW0G9K8</accession>
<name>A0AAW0G9K8_9APHY</name>
<dbReference type="AlphaFoldDB" id="A0AAW0G9K8"/>